<organism evidence="6 7">
    <name type="scientific">Campylobacter phage CP20</name>
    <dbReference type="NCBI Taxonomy" id="2506428"/>
    <lineage>
        <taxon>Viruses</taxon>
        <taxon>Duplodnaviria</taxon>
        <taxon>Heunggongvirae</taxon>
        <taxon>Uroviricota</taxon>
        <taxon>Caudoviricetes</taxon>
        <taxon>Connertonviridae</taxon>
        <taxon>Firehammervirus</taxon>
        <taxon>Firehammervirus CPt10</taxon>
    </lineage>
</organism>
<protein>
    <recommendedName>
        <fullName evidence="4">Sliding-clamp-loader large subunit</fullName>
        <ecNumber evidence="4">3.6.4.-</ecNumber>
    </recommendedName>
    <alternativeName>
        <fullName evidence="4">Clamp loader gp44 subunit</fullName>
    </alternativeName>
</protein>
<feature type="domain" description="AAA+ ATPase" evidence="5">
    <location>
        <begin position="38"/>
        <end position="162"/>
    </location>
</feature>
<dbReference type="GO" id="GO:0003677">
    <property type="term" value="F:DNA binding"/>
    <property type="evidence" value="ECO:0007669"/>
    <property type="project" value="UniProtKB-UniRule"/>
</dbReference>
<feature type="binding site" evidence="4">
    <location>
        <begin position="11"/>
        <end position="14"/>
    </location>
    <ligand>
        <name>ATP</name>
        <dbReference type="ChEBI" id="CHEBI:30616"/>
    </ligand>
</feature>
<dbReference type="PANTHER" id="PTHR11669">
    <property type="entry name" value="REPLICATION FACTOR C / DNA POLYMERASE III GAMMA-TAU SUBUNIT"/>
    <property type="match status" value="1"/>
</dbReference>
<comment type="function">
    <text evidence="4">Forms the sliding-clamp-loader together with the small subunit. Functions as an ATPase enzyme. The clamp loader holds the clamp in an open conformation and places it onto the DNA. 4 ATP molecules must bind to the sliding-clamp-loader before the latter can open the sliding clamp. ATP hydrolysis triggers the detachment of the sliding clamp from the sliding-clamp-loader, freeing the sliding clamp to track along DNA.</text>
</comment>
<dbReference type="InterPro" id="IPR046388">
    <property type="entry name" value="T4_Clamp_Loader_L"/>
</dbReference>
<name>A0A410T6W9_9CAUD</name>
<dbReference type="Pfam" id="PF00004">
    <property type="entry name" value="AAA"/>
    <property type="match status" value="1"/>
</dbReference>
<evidence type="ECO:0000256" key="2">
    <source>
        <dbReference type="ARBA" id="ARBA00022741"/>
    </source>
</evidence>
<keyword evidence="2 4" id="KW-0547">Nucleotide-binding</keyword>
<evidence type="ECO:0000256" key="1">
    <source>
        <dbReference type="ARBA" id="ARBA00022705"/>
    </source>
</evidence>
<sequence>MTVDLKHDIWVEKYRPQKIDDLILPNVYLDKFRKYIEKPSNILLSSVNPGTGKTSTAQAIIKEGNFESLYINASLESGIDTMRSKILQFASTESFDGKPKIVLADEFDYFGQNGQAAARALIEEVAANCRFILTCNYVSNIMPPIVNRFEVFDFDAVHASNKQELVQKSFNLLKEILDNEKVSHTNEDLVNIIKNYYPSIRGMIACLQKCNFNNKLILDIQKDSDFEGLINLIRSRDFDNLMKVIYGLTNPDAFYEYAFKKLDIQNSNKPQAIIILAKYQYQSAFSRDRNLNLAACIMELAPLL</sequence>
<dbReference type="GO" id="GO:0006281">
    <property type="term" value="P:DNA repair"/>
    <property type="evidence" value="ECO:0007669"/>
    <property type="project" value="TreeGrafter"/>
</dbReference>
<dbReference type="InterPro" id="IPR027417">
    <property type="entry name" value="P-loop_NTPase"/>
</dbReference>
<dbReference type="CDD" id="cd00009">
    <property type="entry name" value="AAA"/>
    <property type="match status" value="1"/>
</dbReference>
<dbReference type="InterPro" id="IPR050238">
    <property type="entry name" value="DNA_Rep/Repair_Clamp_Loader"/>
</dbReference>
<keyword evidence="4" id="KW-0378">Hydrolase</keyword>
<comment type="subunit">
    <text evidence="4">The sliding-clamp-loader consists of 4 large subunits and 1 small subunit. Interacts with the sliding clamp; this interaction allows the sliding-clamp-loader to open the sliding clamp. Part of the replicase complex that includes the DNA polymerase, the polymerase clamp, the clamp loader complex, the single-stranded DNA binding protein, the primase, the helicase and the helicase assembly factor.</text>
</comment>
<evidence type="ECO:0000259" key="5">
    <source>
        <dbReference type="SMART" id="SM00382"/>
    </source>
</evidence>
<accession>A0A410T6W9</accession>
<dbReference type="GO" id="GO:0003689">
    <property type="term" value="F:DNA clamp loader activity"/>
    <property type="evidence" value="ECO:0007669"/>
    <property type="project" value="UniProtKB-UniRule"/>
</dbReference>
<dbReference type="GO" id="GO:0006261">
    <property type="term" value="P:DNA-templated DNA replication"/>
    <property type="evidence" value="ECO:0007669"/>
    <property type="project" value="TreeGrafter"/>
</dbReference>
<evidence type="ECO:0000256" key="4">
    <source>
        <dbReference type="HAMAP-Rule" id="MF_04162"/>
    </source>
</evidence>
<dbReference type="InterPro" id="IPR003593">
    <property type="entry name" value="AAA+_ATPase"/>
</dbReference>
<reference evidence="6 7" key="1">
    <citation type="submission" date="2019-01" db="EMBL/GenBank/DDBJ databases">
        <title>Complete genome sequence of Campylobacter bacteriophage CP20.</title>
        <authorList>
            <person name="Connerton I.F."/>
        </authorList>
    </citation>
    <scope>NUCLEOTIDE SEQUENCE [LARGE SCALE GENOMIC DNA]</scope>
</reference>
<dbReference type="Gene3D" id="1.10.8.60">
    <property type="match status" value="1"/>
</dbReference>
<dbReference type="SUPFAM" id="SSF52540">
    <property type="entry name" value="P-loop containing nucleoside triphosphate hydrolases"/>
    <property type="match status" value="1"/>
</dbReference>
<keyword evidence="4" id="KW-1194">Viral DNA replication</keyword>
<dbReference type="GO" id="GO:0039693">
    <property type="term" value="P:viral DNA genome replication"/>
    <property type="evidence" value="ECO:0007669"/>
    <property type="project" value="UniProtKB-UniRule"/>
</dbReference>
<dbReference type="GO" id="GO:0016887">
    <property type="term" value="F:ATP hydrolysis activity"/>
    <property type="evidence" value="ECO:0007669"/>
    <property type="project" value="UniProtKB-UniRule"/>
</dbReference>
<evidence type="ECO:0000313" key="6">
    <source>
        <dbReference type="EMBL" id="QAU04748.1"/>
    </source>
</evidence>
<feature type="binding site" evidence="4">
    <location>
        <position position="23"/>
    </location>
    <ligand>
        <name>ATP</name>
        <dbReference type="ChEBI" id="CHEBI:30616"/>
    </ligand>
</feature>
<dbReference type="PANTHER" id="PTHR11669:SF20">
    <property type="entry name" value="REPLICATION FACTOR C SUBUNIT 4"/>
    <property type="match status" value="1"/>
</dbReference>
<feature type="binding site" evidence="4">
    <location>
        <position position="201"/>
    </location>
    <ligand>
        <name>ATP</name>
        <dbReference type="ChEBI" id="CHEBI:30616"/>
    </ligand>
</feature>
<dbReference type="InterPro" id="IPR003959">
    <property type="entry name" value="ATPase_AAA_core"/>
</dbReference>
<feature type="binding site" evidence="4">
    <location>
        <begin position="50"/>
        <end position="55"/>
    </location>
    <ligand>
        <name>ATP</name>
        <dbReference type="ChEBI" id="CHEBI:30616"/>
    </ligand>
</feature>
<dbReference type="EMBL" id="MK408758">
    <property type="protein sequence ID" value="QAU04748.1"/>
    <property type="molecule type" value="Genomic_DNA"/>
</dbReference>
<keyword evidence="3 4" id="KW-0067">ATP-binding</keyword>
<dbReference type="GO" id="GO:0005524">
    <property type="term" value="F:ATP binding"/>
    <property type="evidence" value="ECO:0007669"/>
    <property type="project" value="UniProtKB-UniRule"/>
</dbReference>
<keyword evidence="4" id="KW-0238">DNA-binding</keyword>
<dbReference type="Proteomes" id="UP000290538">
    <property type="component" value="Segment"/>
</dbReference>
<comment type="similarity">
    <text evidence="4">Belongs to the Tevenvirinae sliding-clamp-loader large subunit family.</text>
</comment>
<keyword evidence="1" id="KW-0235">DNA replication</keyword>
<proteinExistence type="inferred from homology"/>
<evidence type="ECO:0000313" key="7">
    <source>
        <dbReference type="Proteomes" id="UP000290538"/>
    </source>
</evidence>
<evidence type="ECO:0000256" key="3">
    <source>
        <dbReference type="ARBA" id="ARBA00022840"/>
    </source>
</evidence>
<dbReference type="HAMAP" id="MF_04162">
    <property type="entry name" value="T4_Clamp_Loader_L"/>
    <property type="match status" value="1"/>
</dbReference>
<dbReference type="EC" id="3.6.4.-" evidence="4"/>
<dbReference type="SMART" id="SM00382">
    <property type="entry name" value="AAA"/>
    <property type="match status" value="1"/>
</dbReference>
<dbReference type="Gene3D" id="1.20.272.10">
    <property type="match status" value="1"/>
</dbReference>
<dbReference type="Gene3D" id="3.40.50.300">
    <property type="entry name" value="P-loop containing nucleotide triphosphate hydrolases"/>
    <property type="match status" value="1"/>
</dbReference>